<accession>A0A8S1JAC5</accession>
<dbReference type="AlphaFoldDB" id="A0A8S1JAC5"/>
<feature type="region of interest" description="Disordered" evidence="1">
    <location>
        <begin position="25"/>
        <end position="55"/>
    </location>
</feature>
<dbReference type="Proteomes" id="UP000708148">
    <property type="component" value="Unassembled WGS sequence"/>
</dbReference>
<proteinExistence type="predicted"/>
<organism evidence="2 3">
    <name type="scientific">Ostreobium quekettii</name>
    <dbReference type="NCBI Taxonomy" id="121088"/>
    <lineage>
        <taxon>Eukaryota</taxon>
        <taxon>Viridiplantae</taxon>
        <taxon>Chlorophyta</taxon>
        <taxon>core chlorophytes</taxon>
        <taxon>Ulvophyceae</taxon>
        <taxon>TCBD clade</taxon>
        <taxon>Bryopsidales</taxon>
        <taxon>Ostreobineae</taxon>
        <taxon>Ostreobiaceae</taxon>
        <taxon>Ostreobium</taxon>
    </lineage>
</organism>
<name>A0A8S1JAC5_9CHLO</name>
<feature type="compositionally biased region" description="Basic and acidic residues" evidence="1">
    <location>
        <begin position="35"/>
        <end position="55"/>
    </location>
</feature>
<evidence type="ECO:0000256" key="1">
    <source>
        <dbReference type="SAM" id="MobiDB-lite"/>
    </source>
</evidence>
<feature type="non-terminal residue" evidence="2">
    <location>
        <position position="55"/>
    </location>
</feature>
<gene>
    <name evidence="2" type="ORF">OSTQU699_LOCUS10159</name>
</gene>
<protein>
    <submittedName>
        <fullName evidence="2">Uncharacterized protein</fullName>
    </submittedName>
</protein>
<dbReference type="EMBL" id="CAJHUC010002956">
    <property type="protein sequence ID" value="CAD7704804.1"/>
    <property type="molecule type" value="Genomic_DNA"/>
</dbReference>
<evidence type="ECO:0000313" key="2">
    <source>
        <dbReference type="EMBL" id="CAD7704804.1"/>
    </source>
</evidence>
<evidence type="ECO:0000313" key="3">
    <source>
        <dbReference type="Proteomes" id="UP000708148"/>
    </source>
</evidence>
<reference evidence="2" key="1">
    <citation type="submission" date="2020-12" db="EMBL/GenBank/DDBJ databases">
        <authorList>
            <person name="Iha C."/>
        </authorList>
    </citation>
    <scope>NUCLEOTIDE SEQUENCE</scope>
</reference>
<sequence length="55" mass="6546">PQALVAEVRQRIGSRKTLITDRMSYRRQVVPTPDQRFKYTGPRDKDDDDDDRRRA</sequence>
<comment type="caution">
    <text evidence="2">The sequence shown here is derived from an EMBL/GenBank/DDBJ whole genome shotgun (WGS) entry which is preliminary data.</text>
</comment>
<keyword evidence="3" id="KW-1185">Reference proteome</keyword>